<organism evidence="8 9">
    <name type="scientific">Pseudoflavonifractor hominis</name>
    <dbReference type="NCBI Taxonomy" id="2763059"/>
    <lineage>
        <taxon>Bacteria</taxon>
        <taxon>Bacillati</taxon>
        <taxon>Bacillota</taxon>
        <taxon>Clostridia</taxon>
        <taxon>Eubacteriales</taxon>
        <taxon>Oscillospiraceae</taxon>
        <taxon>Pseudoflavonifractor</taxon>
    </lineage>
</organism>
<dbReference type="InterPro" id="IPR036388">
    <property type="entry name" value="WH-like_DNA-bd_sf"/>
</dbReference>
<keyword evidence="5" id="KW-0804">Transcription</keyword>
<dbReference type="NCBIfam" id="TIGR02937">
    <property type="entry name" value="sigma70-ECF"/>
    <property type="match status" value="1"/>
</dbReference>
<keyword evidence="4" id="KW-0238">DNA-binding</keyword>
<evidence type="ECO:0000256" key="5">
    <source>
        <dbReference type="ARBA" id="ARBA00023163"/>
    </source>
</evidence>
<evidence type="ECO:0000313" key="9">
    <source>
        <dbReference type="Proteomes" id="UP000660021"/>
    </source>
</evidence>
<dbReference type="InterPro" id="IPR039425">
    <property type="entry name" value="RNA_pol_sigma-70-like"/>
</dbReference>
<feature type="domain" description="RNA polymerase sigma-70 region 2" evidence="6">
    <location>
        <begin position="36"/>
        <end position="102"/>
    </location>
</feature>
<comment type="similarity">
    <text evidence="1">Belongs to the sigma-70 factor family. ECF subfamily.</text>
</comment>
<evidence type="ECO:0000313" key="8">
    <source>
        <dbReference type="EMBL" id="MBC5731337.1"/>
    </source>
</evidence>
<dbReference type="InterPro" id="IPR013324">
    <property type="entry name" value="RNA_pol_sigma_r3/r4-like"/>
</dbReference>
<feature type="domain" description="RNA polymerase sigma factor 70 region 4 type 2" evidence="7">
    <location>
        <begin position="127"/>
        <end position="178"/>
    </location>
</feature>
<name>A0ABR7HV03_9FIRM</name>
<dbReference type="InterPro" id="IPR013249">
    <property type="entry name" value="RNA_pol_sigma70_r4_t2"/>
</dbReference>
<evidence type="ECO:0000259" key="6">
    <source>
        <dbReference type="Pfam" id="PF04542"/>
    </source>
</evidence>
<dbReference type="Proteomes" id="UP000660021">
    <property type="component" value="Unassembled WGS sequence"/>
</dbReference>
<dbReference type="EMBL" id="JACOPR010000006">
    <property type="protein sequence ID" value="MBC5731337.1"/>
    <property type="molecule type" value="Genomic_DNA"/>
</dbReference>
<evidence type="ECO:0000256" key="3">
    <source>
        <dbReference type="ARBA" id="ARBA00023082"/>
    </source>
</evidence>
<reference evidence="8 9" key="1">
    <citation type="submission" date="2020-08" db="EMBL/GenBank/DDBJ databases">
        <title>Genome public.</title>
        <authorList>
            <person name="Liu C."/>
            <person name="Sun Q."/>
        </authorList>
    </citation>
    <scope>NUCLEOTIDE SEQUENCE [LARGE SCALE GENOMIC DNA]</scope>
    <source>
        <strain evidence="8 9">New-38</strain>
    </source>
</reference>
<dbReference type="Gene3D" id="1.10.10.10">
    <property type="entry name" value="Winged helix-like DNA-binding domain superfamily/Winged helix DNA-binding domain"/>
    <property type="match status" value="1"/>
</dbReference>
<keyword evidence="3" id="KW-0731">Sigma factor</keyword>
<proteinExistence type="inferred from homology"/>
<evidence type="ECO:0000256" key="4">
    <source>
        <dbReference type="ARBA" id="ARBA00023125"/>
    </source>
</evidence>
<sequence>MMEGAWEAGRRLAATDCEALLRRIGQGDAEAFEHFYRATDRAIYAYALSLTRNHHDAQDIMMEAYLKVRSAAHLYRPGGKPMAWVFTIVKNLVRDQQRRTGREELMGDCPEGELAIPESDRSDEAMVLRQAMRVLSAEEREIVLLHAVSGLKHREIAGMLERPLSTVLSRYHRALGKLRAALLECEEV</sequence>
<dbReference type="RefSeq" id="WP_101691591.1">
    <property type="nucleotide sequence ID" value="NZ_JACOPR010000006.1"/>
</dbReference>
<keyword evidence="9" id="KW-1185">Reference proteome</keyword>
<dbReference type="InterPro" id="IPR014284">
    <property type="entry name" value="RNA_pol_sigma-70_dom"/>
</dbReference>
<dbReference type="SUPFAM" id="SSF88659">
    <property type="entry name" value="Sigma3 and sigma4 domains of RNA polymerase sigma factors"/>
    <property type="match status" value="1"/>
</dbReference>
<dbReference type="Gene3D" id="1.10.1740.10">
    <property type="match status" value="1"/>
</dbReference>
<dbReference type="SUPFAM" id="SSF88946">
    <property type="entry name" value="Sigma2 domain of RNA polymerase sigma factors"/>
    <property type="match status" value="1"/>
</dbReference>
<keyword evidence="2" id="KW-0805">Transcription regulation</keyword>
<evidence type="ECO:0000259" key="7">
    <source>
        <dbReference type="Pfam" id="PF08281"/>
    </source>
</evidence>
<dbReference type="PANTHER" id="PTHR43133:SF8">
    <property type="entry name" value="RNA POLYMERASE SIGMA FACTOR HI_1459-RELATED"/>
    <property type="match status" value="1"/>
</dbReference>
<accession>A0ABR7HV03</accession>
<evidence type="ECO:0000256" key="1">
    <source>
        <dbReference type="ARBA" id="ARBA00010641"/>
    </source>
</evidence>
<comment type="caution">
    <text evidence="8">The sequence shown here is derived from an EMBL/GenBank/DDBJ whole genome shotgun (WGS) entry which is preliminary data.</text>
</comment>
<dbReference type="Pfam" id="PF08281">
    <property type="entry name" value="Sigma70_r4_2"/>
    <property type="match status" value="1"/>
</dbReference>
<dbReference type="CDD" id="cd06171">
    <property type="entry name" value="Sigma70_r4"/>
    <property type="match status" value="1"/>
</dbReference>
<dbReference type="PANTHER" id="PTHR43133">
    <property type="entry name" value="RNA POLYMERASE ECF-TYPE SIGMA FACTO"/>
    <property type="match status" value="1"/>
</dbReference>
<gene>
    <name evidence="8" type="ORF">H8S34_10895</name>
</gene>
<protein>
    <submittedName>
        <fullName evidence="8">RNA polymerase sigma factor</fullName>
    </submittedName>
</protein>
<evidence type="ECO:0000256" key="2">
    <source>
        <dbReference type="ARBA" id="ARBA00023015"/>
    </source>
</evidence>
<dbReference type="InterPro" id="IPR007627">
    <property type="entry name" value="RNA_pol_sigma70_r2"/>
</dbReference>
<dbReference type="InterPro" id="IPR013325">
    <property type="entry name" value="RNA_pol_sigma_r2"/>
</dbReference>
<dbReference type="Pfam" id="PF04542">
    <property type="entry name" value="Sigma70_r2"/>
    <property type="match status" value="1"/>
</dbReference>